<keyword evidence="2" id="KW-1185">Reference proteome</keyword>
<dbReference type="EMBL" id="LAXJ01000040">
    <property type="protein sequence ID" value="KRS10264.1"/>
    <property type="molecule type" value="Genomic_DNA"/>
</dbReference>
<proteinExistence type="predicted"/>
<protein>
    <recommendedName>
        <fullName evidence="3">N-terminal of MaoC-like dehydratase domain-containing protein</fullName>
    </recommendedName>
</protein>
<dbReference type="Proteomes" id="UP000051295">
    <property type="component" value="Unassembled WGS sequence"/>
</dbReference>
<evidence type="ECO:0000313" key="1">
    <source>
        <dbReference type="EMBL" id="KRS10264.1"/>
    </source>
</evidence>
<accession>A0A0T5NMZ8</accession>
<reference evidence="1 2" key="1">
    <citation type="submission" date="2015-04" db="EMBL/GenBank/DDBJ databases">
        <title>The draft genome sequence of Roseovarius sp.R12b.</title>
        <authorList>
            <person name="Li G."/>
            <person name="Lai Q."/>
            <person name="Shao Z."/>
            <person name="Yan P."/>
        </authorList>
    </citation>
    <scope>NUCLEOTIDE SEQUENCE [LARGE SCALE GENOMIC DNA]</scope>
    <source>
        <strain evidence="1 2">R12B</strain>
    </source>
</reference>
<organism evidence="1 2">
    <name type="scientific">Roseovarius atlanticus</name>
    <dbReference type="NCBI Taxonomy" id="1641875"/>
    <lineage>
        <taxon>Bacteria</taxon>
        <taxon>Pseudomonadati</taxon>
        <taxon>Pseudomonadota</taxon>
        <taxon>Alphaproteobacteria</taxon>
        <taxon>Rhodobacterales</taxon>
        <taxon>Roseobacteraceae</taxon>
        <taxon>Roseovarius</taxon>
    </lineage>
</organism>
<dbReference type="STRING" id="1641875.XM53_22030"/>
<dbReference type="InterPro" id="IPR029069">
    <property type="entry name" value="HotDog_dom_sf"/>
</dbReference>
<dbReference type="Gene3D" id="3.10.129.10">
    <property type="entry name" value="Hotdog Thioesterase"/>
    <property type="match status" value="1"/>
</dbReference>
<dbReference type="AlphaFoldDB" id="A0A0T5NMZ8"/>
<dbReference type="SUPFAM" id="SSF54637">
    <property type="entry name" value="Thioesterase/thiol ester dehydrase-isomerase"/>
    <property type="match status" value="1"/>
</dbReference>
<name>A0A0T5NMZ8_9RHOB</name>
<sequence length="127" mass="14479">MFNYDHFEVGKKYGSDSFTVDRDRIDKWLAVYPDDDNGDLMPPGMIAMIQIQCYMACITPRPKGNVHGSQVFDLRRMPRVSETLTTDVECTKKEIRKGRKWVETTYTTRGDEGDVVFTGVMTTLVAA</sequence>
<gene>
    <name evidence="1" type="ORF">XM53_22030</name>
</gene>
<comment type="caution">
    <text evidence="1">The sequence shown here is derived from an EMBL/GenBank/DDBJ whole genome shotgun (WGS) entry which is preliminary data.</text>
</comment>
<dbReference type="OrthoDB" id="8114072at2"/>
<dbReference type="CDD" id="cd03441">
    <property type="entry name" value="R_hydratase_like"/>
    <property type="match status" value="1"/>
</dbReference>
<evidence type="ECO:0008006" key="3">
    <source>
        <dbReference type="Google" id="ProtNLM"/>
    </source>
</evidence>
<dbReference type="PATRIC" id="fig|1641875.4.peg.3546"/>
<dbReference type="RefSeq" id="WP_057796946.1">
    <property type="nucleotide sequence ID" value="NZ_LAXJ01000040.1"/>
</dbReference>
<evidence type="ECO:0000313" key="2">
    <source>
        <dbReference type="Proteomes" id="UP000051295"/>
    </source>
</evidence>